<feature type="repeat" description="ANK" evidence="3">
    <location>
        <begin position="177"/>
        <end position="209"/>
    </location>
</feature>
<feature type="coiled-coil region" evidence="4">
    <location>
        <begin position="1645"/>
        <end position="1722"/>
    </location>
</feature>
<feature type="compositionally biased region" description="Low complexity" evidence="5">
    <location>
        <begin position="374"/>
        <end position="388"/>
    </location>
</feature>
<evidence type="ECO:0000313" key="7">
    <source>
        <dbReference type="Proteomes" id="UP001158576"/>
    </source>
</evidence>
<proteinExistence type="predicted"/>
<organism evidence="6 7">
    <name type="scientific">Oikopleura dioica</name>
    <name type="common">Tunicate</name>
    <dbReference type="NCBI Taxonomy" id="34765"/>
    <lineage>
        <taxon>Eukaryota</taxon>
        <taxon>Metazoa</taxon>
        <taxon>Chordata</taxon>
        <taxon>Tunicata</taxon>
        <taxon>Appendicularia</taxon>
        <taxon>Copelata</taxon>
        <taxon>Oikopleuridae</taxon>
        <taxon>Oikopleura</taxon>
    </lineage>
</organism>
<keyword evidence="1" id="KW-0677">Repeat</keyword>
<feature type="compositionally biased region" description="Polar residues" evidence="5">
    <location>
        <begin position="849"/>
        <end position="864"/>
    </location>
</feature>
<dbReference type="Proteomes" id="UP001158576">
    <property type="component" value="Chromosome XSR"/>
</dbReference>
<feature type="compositionally biased region" description="Basic and acidic residues" evidence="5">
    <location>
        <begin position="610"/>
        <end position="624"/>
    </location>
</feature>
<evidence type="ECO:0000313" key="6">
    <source>
        <dbReference type="EMBL" id="CAG5094164.1"/>
    </source>
</evidence>
<evidence type="ECO:0000256" key="4">
    <source>
        <dbReference type="SAM" id="Coils"/>
    </source>
</evidence>
<feature type="region of interest" description="Disordered" evidence="5">
    <location>
        <begin position="840"/>
        <end position="894"/>
    </location>
</feature>
<name>A0ABN7S6I3_OIKDI</name>
<dbReference type="Pfam" id="PF12796">
    <property type="entry name" value="Ank_2"/>
    <property type="match status" value="2"/>
</dbReference>
<reference evidence="6 7" key="1">
    <citation type="submission" date="2021-04" db="EMBL/GenBank/DDBJ databases">
        <authorList>
            <person name="Bliznina A."/>
        </authorList>
    </citation>
    <scope>NUCLEOTIDE SEQUENCE [LARGE SCALE GENOMIC DNA]</scope>
</reference>
<feature type="coiled-coil region" evidence="4">
    <location>
        <begin position="1543"/>
        <end position="1598"/>
    </location>
</feature>
<dbReference type="InterPro" id="IPR036770">
    <property type="entry name" value="Ankyrin_rpt-contain_sf"/>
</dbReference>
<dbReference type="PROSITE" id="PS50088">
    <property type="entry name" value="ANK_REPEAT"/>
    <property type="match status" value="3"/>
</dbReference>
<feature type="compositionally biased region" description="Polar residues" evidence="5">
    <location>
        <begin position="806"/>
        <end position="819"/>
    </location>
</feature>
<evidence type="ECO:0000256" key="2">
    <source>
        <dbReference type="ARBA" id="ARBA00023043"/>
    </source>
</evidence>
<feature type="repeat" description="ANK" evidence="3">
    <location>
        <begin position="110"/>
        <end position="142"/>
    </location>
</feature>
<feature type="compositionally biased region" description="Low complexity" evidence="5">
    <location>
        <begin position="282"/>
        <end position="298"/>
    </location>
</feature>
<feature type="region of interest" description="Disordered" evidence="5">
    <location>
        <begin position="272"/>
        <end position="458"/>
    </location>
</feature>
<feature type="compositionally biased region" description="Low complexity" evidence="5">
    <location>
        <begin position="786"/>
        <end position="798"/>
    </location>
</feature>
<feature type="compositionally biased region" description="Acidic residues" evidence="5">
    <location>
        <begin position="544"/>
        <end position="555"/>
    </location>
</feature>
<dbReference type="SMART" id="SM00248">
    <property type="entry name" value="ANK"/>
    <property type="match status" value="5"/>
</dbReference>
<feature type="compositionally biased region" description="Acidic residues" evidence="5">
    <location>
        <begin position="671"/>
        <end position="681"/>
    </location>
</feature>
<dbReference type="Gene3D" id="1.25.40.20">
    <property type="entry name" value="Ankyrin repeat-containing domain"/>
    <property type="match status" value="2"/>
</dbReference>
<evidence type="ECO:0000256" key="3">
    <source>
        <dbReference type="PROSITE-ProRule" id="PRU00023"/>
    </source>
</evidence>
<feature type="compositionally biased region" description="Polar residues" evidence="5">
    <location>
        <begin position="742"/>
        <end position="771"/>
    </location>
</feature>
<feature type="region of interest" description="Disordered" evidence="5">
    <location>
        <begin position="502"/>
        <end position="823"/>
    </location>
</feature>
<dbReference type="PANTHER" id="PTHR24173">
    <property type="entry name" value="ANKYRIN REPEAT CONTAINING"/>
    <property type="match status" value="1"/>
</dbReference>
<feature type="coiled-coil region" evidence="4">
    <location>
        <begin position="1095"/>
        <end position="1187"/>
    </location>
</feature>
<feature type="compositionally biased region" description="Basic and acidic residues" evidence="5">
    <location>
        <begin position="502"/>
        <end position="515"/>
    </location>
</feature>
<feature type="compositionally biased region" description="Low complexity" evidence="5">
    <location>
        <begin position="865"/>
        <end position="882"/>
    </location>
</feature>
<feature type="compositionally biased region" description="Basic and acidic residues" evidence="5">
    <location>
        <begin position="444"/>
        <end position="456"/>
    </location>
</feature>
<feature type="compositionally biased region" description="Basic and acidic residues" evidence="5">
    <location>
        <begin position="10"/>
        <end position="31"/>
    </location>
</feature>
<feature type="compositionally biased region" description="Low complexity" evidence="5">
    <location>
        <begin position="405"/>
        <end position="418"/>
    </location>
</feature>
<protein>
    <submittedName>
        <fullName evidence="6">Oidioi.mRNA.OKI2018_I69.XSR.g13305.t1.cds</fullName>
    </submittedName>
</protein>
<dbReference type="EMBL" id="OU015569">
    <property type="protein sequence ID" value="CAG5094164.1"/>
    <property type="molecule type" value="Genomic_DNA"/>
</dbReference>
<accession>A0ABN7S6I3</accession>
<dbReference type="InterPro" id="IPR002110">
    <property type="entry name" value="Ankyrin_rpt"/>
</dbReference>
<evidence type="ECO:0000256" key="5">
    <source>
        <dbReference type="SAM" id="MobiDB-lite"/>
    </source>
</evidence>
<feature type="region of interest" description="Disordered" evidence="5">
    <location>
        <begin position="1"/>
        <end position="38"/>
    </location>
</feature>
<keyword evidence="7" id="KW-1185">Reference proteome</keyword>
<feature type="coiled-coil region" evidence="4">
    <location>
        <begin position="1223"/>
        <end position="1496"/>
    </location>
</feature>
<feature type="compositionally biased region" description="Acidic residues" evidence="5">
    <location>
        <begin position="578"/>
        <end position="593"/>
    </location>
</feature>
<evidence type="ECO:0000256" key="1">
    <source>
        <dbReference type="ARBA" id="ARBA00022737"/>
    </source>
</evidence>
<gene>
    <name evidence="6" type="ORF">OKIOD_LOCUS4863</name>
</gene>
<feature type="compositionally biased region" description="Polar residues" evidence="5">
    <location>
        <begin position="344"/>
        <end position="359"/>
    </location>
</feature>
<feature type="coiled-coil region" evidence="4">
    <location>
        <begin position="988"/>
        <end position="1069"/>
    </location>
</feature>
<keyword evidence="4" id="KW-0175">Coiled coil</keyword>
<dbReference type="PANTHER" id="PTHR24173:SF74">
    <property type="entry name" value="ANKYRIN REPEAT DOMAIN-CONTAINING PROTEIN 16"/>
    <property type="match status" value="1"/>
</dbReference>
<feature type="compositionally biased region" description="Polar residues" evidence="5">
    <location>
        <begin position="714"/>
        <end position="733"/>
    </location>
</feature>
<feature type="repeat" description="ANK" evidence="3">
    <location>
        <begin position="210"/>
        <end position="242"/>
    </location>
</feature>
<sequence length="1806" mass="202924">MKRLRKVFGGKKDSKNDSRRNSMAGEPKDASSLRLTDSFNTPLPKLHAAAKAGDLMKMEKELRKLGATGVNSKDDIGRTPIHIAVIYEKKEALEMLCKQQQKNLNATDSDLRTPLMYAAELGNIDAVETLIKYKCNINCKDRFESNALHYSCYAKKLSPVVEKLLENGLSPNEPNTQGDTAMHIAAKEDKADLMEILLKYDGELNKPNRAGLTPLMVAAKEGRHNVVNQLTAAGAKLNICDADENDALKLAQIAGHGGIAGHLKSKLEEEKLKQPATPAFASSSESDSEMSSTESDSGSETEEHSFSSNRFPPLPVNQVPQVSAAPPKTHPSTNVDTGKKSKQKPSGSNVDTGSWNDTTESFSEPPKKPKKRFSFSWGSSKSSSTKSIKNAETKISKDLIGQTADPPSSSVDPPSSSVDPPPRELSVDPPPPNNSKPASRKSSVKNDESEESDWKSSQEFVLPEILAKNSTGSIGDVDYAGIVAKHGLGLVDKEAEKRKNSEILEELQHRGERPKQVNTLYQAKDLEPPQPHPQTKDPFMIDFSSDEDFDADSDDQLERAISPQPPGNPPEKKTNASEDNEENKIEEESDWDDTPCSSLRQPSHDLTIAKSKEEGAMGKSLEPHSEEDESELVPLETKKEEKTNVPGQNAGFNPIPVQGSPSEARDKNEEIPTDSESEWTDSSDSSMGGNIENVKKSNNIFNHDFFGSDKEGTSQKSSNPMSPRTETPHSSVISPRPDGMSPQPSSETNKSERTPSSSAQSPLPETTTFEESTVKRNERDEELAESESATAESTNAALVADPPTEQLDNMETSENNTSKFLDDDPYICVRQRKEQFQKMDVPLAASMNKDPTIQPQYSNNQPIKSASKSSLGSVTSTSRTSSQPAKPVVKPASNFSSIDHRSGLSKSFGAEEDLAQSITSSADFGRVTPIGSMTDLTGSRQFDDISKTKNASKLQSELQRSDPYLAKQSELYKDLTSQNQLNERDCIIKTQKESIKGLQHEVNHLKELQRANWAANRSNESFAEHEDLSQKNLQLTIEVSDLREKVDEMMKKEAEYERQKNEHSKVRELITGINESNMRNLESFEDQLKKRAIAIEKLRGDLDEKRARLDRAENEITLLNETNARLRVEADKVTQQATLEKQIEDLKEENKQIRQNTEMTDKMHDMKHEFQTRLGELEKEKAELAKEVAYTKDVIADKSGRLSHAEAELLEFRRTDPVLRRNNEDQKREIDFLKTQVSSLEAKSASESAKIIRLNEESERLRDNLLASETKLQSQVEQMRSAEVGNTEAEKSLAAERAKVLKLRNDCDNYRTEALNTANEKEEVKNQLGLANDKLKLAETRSRDLEMELRKANQSIDHLKATSDVAMNGNDHKLAVAESKLENANTLNSEMKEETRKLVQEIDQLRRVDVEQTKKIAQLEAQVDSDNQSKSSLTLREQEWMREKMQLNDELHKLKLQSNEDRRQLQNLQAREKENASEQAQKIQILEAEVAAKSEDLGRFKRLNEKQYRQLIAQEEKGHAGQEETQLLRREIENLKLQTSSVNSSANDQMINLRNEVETLKAKLRVEQDARKTAQGVSKELQMKLDRLRIRVAQKKAKFDIKDIEEIQKRYREESQADLENKLAQVNQFLHEQQLRNEKLDRLKAENYQNDLKYQVKRIAELEAEVARYRDNSFGFEYEKNSKYKDLYRQETAAREKSEHESSAMRKRLMEIEDRLATSERRNNLSQSYLNQSFGGNTSGYGTSRFNTSDRLNSSSLSATLPLEGSSLRRMSPDLLSTQGLYSRVADAVSRAEMDSNVRASPLRRI</sequence>
<dbReference type="SUPFAM" id="SSF48403">
    <property type="entry name" value="Ankyrin repeat"/>
    <property type="match status" value="1"/>
</dbReference>
<keyword evidence="2 3" id="KW-0040">ANK repeat</keyword>
<dbReference type="PROSITE" id="PS50297">
    <property type="entry name" value="ANK_REP_REGION"/>
    <property type="match status" value="3"/>
</dbReference>
<feature type="region of interest" description="Disordered" evidence="5">
    <location>
        <begin position="1729"/>
        <end position="1755"/>
    </location>
</feature>